<comment type="pathway">
    <text evidence="1 10">Amino-acid biosynthesis; L-histidine biosynthesis; L-histidine from 5-phospho-alpha-D-ribose 1-diphosphate: step 5/9.</text>
</comment>
<comment type="catalytic activity">
    <reaction evidence="9 10">
        <text>L-glutamine + H2O = L-glutamate + NH4(+)</text>
        <dbReference type="Rhea" id="RHEA:15889"/>
        <dbReference type="ChEBI" id="CHEBI:15377"/>
        <dbReference type="ChEBI" id="CHEBI:28938"/>
        <dbReference type="ChEBI" id="CHEBI:29985"/>
        <dbReference type="ChEBI" id="CHEBI:58359"/>
        <dbReference type="EC" id="3.5.1.2"/>
    </reaction>
</comment>
<dbReference type="RefSeq" id="WP_014108172.1">
    <property type="nucleotide sequence ID" value="NC_016041.1"/>
</dbReference>
<evidence type="ECO:0000256" key="2">
    <source>
        <dbReference type="ARBA" id="ARBA00011152"/>
    </source>
</evidence>
<dbReference type="eggNOG" id="COG0118">
    <property type="taxonomic scope" value="Bacteria"/>
</dbReference>
<dbReference type="HOGENOM" id="CLU_071837_0_0_6"/>
<feature type="active site" evidence="10 11">
    <location>
        <position position="215"/>
    </location>
</feature>
<dbReference type="NCBIfam" id="TIGR01855">
    <property type="entry name" value="IMP_synth_hisH"/>
    <property type="match status" value="1"/>
</dbReference>
<evidence type="ECO:0000256" key="1">
    <source>
        <dbReference type="ARBA" id="ARBA00005091"/>
    </source>
</evidence>
<comment type="subcellular location">
    <subcellularLocation>
        <location evidence="10">Cytoplasm</location>
    </subcellularLocation>
</comment>
<dbReference type="AlphaFoldDB" id="G4QK99"/>
<evidence type="ECO:0000256" key="6">
    <source>
        <dbReference type="ARBA" id="ARBA00023102"/>
    </source>
</evidence>
<comment type="catalytic activity">
    <reaction evidence="8 10">
        <text>5-[(5-phospho-1-deoxy-D-ribulos-1-ylimino)methylamino]-1-(5-phospho-beta-D-ribosyl)imidazole-4-carboxamide + L-glutamine = D-erythro-1-(imidazol-4-yl)glycerol 3-phosphate + 5-amino-1-(5-phospho-beta-D-ribosyl)imidazole-4-carboxamide + L-glutamate + H(+)</text>
        <dbReference type="Rhea" id="RHEA:24793"/>
        <dbReference type="ChEBI" id="CHEBI:15378"/>
        <dbReference type="ChEBI" id="CHEBI:29985"/>
        <dbReference type="ChEBI" id="CHEBI:58278"/>
        <dbReference type="ChEBI" id="CHEBI:58359"/>
        <dbReference type="ChEBI" id="CHEBI:58475"/>
        <dbReference type="ChEBI" id="CHEBI:58525"/>
        <dbReference type="EC" id="4.3.2.10"/>
    </reaction>
</comment>
<reference evidence="13 14" key="1">
    <citation type="journal article" date="2011" name="J. Bacteriol.">
        <title>Complete genome sequence of seawater bacterium Glaciecola nitratireducens FR1064T.</title>
        <authorList>
            <person name="Bian F."/>
            <person name="Qin Q.L."/>
            <person name="Xie B.B."/>
            <person name="Shu Y.L."/>
            <person name="Zhang X.Y."/>
            <person name="Yu Y."/>
            <person name="Chen B."/>
            <person name="Chen X.L."/>
            <person name="Zhou B.C."/>
            <person name="Zhang Y.Z."/>
        </authorList>
    </citation>
    <scope>NUCLEOTIDE SEQUENCE [LARGE SCALE GENOMIC DNA]</scope>
    <source>
        <strain evidence="14">JCM 12485 / KCTC 12276 / FR1064</strain>
    </source>
</reference>
<feature type="active site" description="Nucleophile" evidence="10 11">
    <location>
        <position position="79"/>
    </location>
</feature>
<keyword evidence="3 10" id="KW-0028">Amino-acid biosynthesis</keyword>
<name>G4QK99_GLANF</name>
<keyword evidence="7 10" id="KW-0456">Lyase</keyword>
<keyword evidence="14" id="KW-1185">Reference proteome</keyword>
<dbReference type="EMBL" id="CP003060">
    <property type="protein sequence ID" value="AEP29298.1"/>
    <property type="molecule type" value="Genomic_DNA"/>
</dbReference>
<evidence type="ECO:0000256" key="7">
    <source>
        <dbReference type="ARBA" id="ARBA00023239"/>
    </source>
</evidence>
<dbReference type="Gene3D" id="3.40.50.880">
    <property type="match status" value="1"/>
</dbReference>
<protein>
    <recommendedName>
        <fullName evidence="10">Imidazole glycerol phosphate synthase subunit HisH</fullName>
        <ecNumber evidence="10">4.3.2.10</ecNumber>
    </recommendedName>
    <alternativeName>
        <fullName evidence="10">IGP synthase glutaminase subunit</fullName>
        <ecNumber evidence="10">3.5.1.2</ecNumber>
    </alternativeName>
    <alternativeName>
        <fullName evidence="10">IGP synthase subunit HisH</fullName>
    </alternativeName>
    <alternativeName>
        <fullName evidence="10">ImGP synthase subunit HisH</fullName>
        <shortName evidence="10">IGPS subunit HisH</shortName>
    </alternativeName>
</protein>
<dbReference type="PIRSF" id="PIRSF000495">
    <property type="entry name" value="Amidotransf_hisH"/>
    <property type="match status" value="1"/>
</dbReference>
<evidence type="ECO:0000256" key="5">
    <source>
        <dbReference type="ARBA" id="ARBA00022962"/>
    </source>
</evidence>
<dbReference type="SUPFAM" id="SSF52317">
    <property type="entry name" value="Class I glutamine amidotransferase-like"/>
    <property type="match status" value="1"/>
</dbReference>
<dbReference type="MEROPS" id="C26.965"/>
<dbReference type="EC" id="4.3.2.10" evidence="10"/>
<comment type="function">
    <text evidence="10">IGPS catalyzes the conversion of PRFAR and glutamine to IGP, AICAR and glutamate. The HisH subunit catalyzes the hydrolysis of glutamine to glutamate and ammonia as part of the synthesis of IGP and AICAR. The resulting ammonia molecule is channeled to the active site of HisF.</text>
</comment>
<evidence type="ECO:0000256" key="9">
    <source>
        <dbReference type="ARBA" id="ARBA00049534"/>
    </source>
</evidence>
<dbReference type="GO" id="GO:0005737">
    <property type="term" value="C:cytoplasm"/>
    <property type="evidence" value="ECO:0007669"/>
    <property type="project" value="UniProtKB-SubCell"/>
</dbReference>
<dbReference type="KEGG" id="gni:GNIT_1171"/>
<dbReference type="Pfam" id="PF00117">
    <property type="entry name" value="GATase"/>
    <property type="match status" value="1"/>
</dbReference>
<evidence type="ECO:0000256" key="10">
    <source>
        <dbReference type="HAMAP-Rule" id="MF_00278"/>
    </source>
</evidence>
<dbReference type="EC" id="3.5.1.2" evidence="10"/>
<dbReference type="GO" id="GO:0016829">
    <property type="term" value="F:lyase activity"/>
    <property type="evidence" value="ECO:0007669"/>
    <property type="project" value="UniProtKB-KW"/>
</dbReference>
<evidence type="ECO:0000313" key="13">
    <source>
        <dbReference type="EMBL" id="AEP29298.1"/>
    </source>
</evidence>
<dbReference type="GO" id="GO:0004359">
    <property type="term" value="F:glutaminase activity"/>
    <property type="evidence" value="ECO:0007669"/>
    <property type="project" value="UniProtKB-EC"/>
</dbReference>
<dbReference type="HAMAP" id="MF_00278">
    <property type="entry name" value="HisH"/>
    <property type="match status" value="1"/>
</dbReference>
<keyword evidence="6 10" id="KW-0368">Histidine biosynthesis</keyword>
<evidence type="ECO:0000313" key="14">
    <source>
        <dbReference type="Proteomes" id="UP000009282"/>
    </source>
</evidence>
<proteinExistence type="inferred from homology"/>
<evidence type="ECO:0000256" key="11">
    <source>
        <dbReference type="PIRSR" id="PIRSR000495-1"/>
    </source>
</evidence>
<evidence type="ECO:0000256" key="4">
    <source>
        <dbReference type="ARBA" id="ARBA00022801"/>
    </source>
</evidence>
<feature type="active site" evidence="10 11">
    <location>
        <position position="217"/>
    </location>
</feature>
<dbReference type="GO" id="GO:0000105">
    <property type="term" value="P:L-histidine biosynthetic process"/>
    <property type="evidence" value="ECO:0007669"/>
    <property type="project" value="UniProtKB-UniRule"/>
</dbReference>
<evidence type="ECO:0000256" key="3">
    <source>
        <dbReference type="ARBA" id="ARBA00022605"/>
    </source>
</evidence>
<dbReference type="CDD" id="cd01748">
    <property type="entry name" value="GATase1_IGP_Synthase"/>
    <property type="match status" value="1"/>
</dbReference>
<dbReference type="PROSITE" id="PS51273">
    <property type="entry name" value="GATASE_TYPE_1"/>
    <property type="match status" value="1"/>
</dbReference>
<dbReference type="InterPro" id="IPR029062">
    <property type="entry name" value="Class_I_gatase-like"/>
</dbReference>
<dbReference type="GO" id="GO:0000107">
    <property type="term" value="F:imidazoleglycerol-phosphate synthase activity"/>
    <property type="evidence" value="ECO:0007669"/>
    <property type="project" value="UniProtKB-UniRule"/>
</dbReference>
<gene>
    <name evidence="10 13" type="primary">hisH</name>
    <name evidence="13" type="ordered locus">GNIT_1171</name>
</gene>
<keyword evidence="4 10" id="KW-0378">Hydrolase</keyword>
<dbReference type="PANTHER" id="PTHR42701:SF1">
    <property type="entry name" value="IMIDAZOLE GLYCEROL PHOSPHATE SYNTHASE SUBUNIT HISH"/>
    <property type="match status" value="1"/>
</dbReference>
<comment type="subunit">
    <text evidence="2 10">Heterodimer of HisH and HisF.</text>
</comment>
<dbReference type="PANTHER" id="PTHR42701">
    <property type="entry name" value="IMIDAZOLE GLYCEROL PHOSPHATE SYNTHASE SUBUNIT HISH"/>
    <property type="match status" value="1"/>
</dbReference>
<evidence type="ECO:0000259" key="12">
    <source>
        <dbReference type="Pfam" id="PF00117"/>
    </source>
</evidence>
<keyword evidence="5 10" id="KW-0315">Glutamine amidotransferase</keyword>
<dbReference type="OrthoDB" id="9807137at2"/>
<dbReference type="InterPro" id="IPR010139">
    <property type="entry name" value="Imidazole-glycPsynth_HisH"/>
</dbReference>
<dbReference type="Proteomes" id="UP000009282">
    <property type="component" value="Chromosome"/>
</dbReference>
<organism evidence="13 14">
    <name type="scientific">Glaciecola nitratireducens (strain JCM 12485 / KCTC 12276 / FR1064)</name>
    <dbReference type="NCBI Taxonomy" id="1085623"/>
    <lineage>
        <taxon>Bacteria</taxon>
        <taxon>Pseudomonadati</taxon>
        <taxon>Pseudomonadota</taxon>
        <taxon>Gammaproteobacteria</taxon>
        <taxon>Alteromonadales</taxon>
        <taxon>Alteromonadaceae</taxon>
        <taxon>Brumicola</taxon>
    </lineage>
</organism>
<dbReference type="UniPathway" id="UPA00031">
    <property type="reaction ID" value="UER00010"/>
</dbReference>
<accession>G4QK99</accession>
<feature type="domain" description="Glutamine amidotransferase" evidence="12">
    <location>
        <begin position="40"/>
        <end position="231"/>
    </location>
</feature>
<evidence type="ECO:0000256" key="8">
    <source>
        <dbReference type="ARBA" id="ARBA00047838"/>
    </source>
</evidence>
<dbReference type="STRING" id="1085623.GNIT_1171"/>
<sequence>MSSSLVIVNTGCANISSVKFAFERLGIQVDVSDDVGVIAKAQRVLLPGVGSAPAAMSSINRKALADCLRSLTQPTLGVCLGMQLMVTDSQEGEFGKTDLTNSLNLIPGHVKRMQVGNLRLPHMGWNRVTSKYENPLFAGIPDGEHFYFVHSYAIDDYEHTLATCHYSSNKSQLSASASVNNANADKLSAEELKADIGTTFSAAIHKDNFFGVQFHPERSSDAGAQLLKNFIQL</sequence>
<keyword evidence="10" id="KW-0963">Cytoplasm</keyword>
<dbReference type="InterPro" id="IPR017926">
    <property type="entry name" value="GATASE"/>
</dbReference>